<proteinExistence type="inferred from homology"/>
<evidence type="ECO:0000313" key="3">
    <source>
        <dbReference type="EMBL" id="KAK7753173.1"/>
    </source>
</evidence>
<comment type="similarity">
    <text evidence="1">Belongs to the ornithine cyclodeaminase/mu-crystallin family.</text>
</comment>
<comment type="caution">
    <text evidence="3">The sequence shown here is derived from an EMBL/GenBank/DDBJ whole genome shotgun (WGS) entry which is preliminary data.</text>
</comment>
<dbReference type="Pfam" id="PF02423">
    <property type="entry name" value="OCD_Mu_crystall"/>
    <property type="match status" value="1"/>
</dbReference>
<dbReference type="SUPFAM" id="SSF51735">
    <property type="entry name" value="NAD(P)-binding Rossmann-fold domains"/>
    <property type="match status" value="1"/>
</dbReference>
<feature type="compositionally biased region" description="Low complexity" evidence="2">
    <location>
        <begin position="424"/>
        <end position="436"/>
    </location>
</feature>
<dbReference type="Gene3D" id="3.40.50.720">
    <property type="entry name" value="NAD(P)-binding Rossmann-like Domain"/>
    <property type="match status" value="1"/>
</dbReference>
<evidence type="ECO:0000313" key="4">
    <source>
        <dbReference type="Proteomes" id="UP001320420"/>
    </source>
</evidence>
<protein>
    <recommendedName>
        <fullName evidence="5">Ornithine cyclodeaminase</fullName>
    </recommendedName>
</protein>
<evidence type="ECO:0000256" key="2">
    <source>
        <dbReference type="SAM" id="MobiDB-lite"/>
    </source>
</evidence>
<dbReference type="PANTHER" id="PTHR13812">
    <property type="entry name" value="KETIMINE REDUCTASE MU-CRYSTALLIN"/>
    <property type="match status" value="1"/>
</dbReference>
<gene>
    <name evidence="3" type="ORF">SLS62_004906</name>
</gene>
<reference evidence="3 4" key="1">
    <citation type="submission" date="2024-02" db="EMBL/GenBank/DDBJ databases">
        <title>De novo assembly and annotation of 12 fungi associated with fruit tree decline syndrome in Ontario, Canada.</title>
        <authorList>
            <person name="Sulman M."/>
            <person name="Ellouze W."/>
            <person name="Ilyukhin E."/>
        </authorList>
    </citation>
    <scope>NUCLEOTIDE SEQUENCE [LARGE SCALE GENOMIC DNA]</scope>
    <source>
        <strain evidence="3 4">M11/M66-122</strain>
    </source>
</reference>
<organism evidence="3 4">
    <name type="scientific">Diatrype stigma</name>
    <dbReference type="NCBI Taxonomy" id="117547"/>
    <lineage>
        <taxon>Eukaryota</taxon>
        <taxon>Fungi</taxon>
        <taxon>Dikarya</taxon>
        <taxon>Ascomycota</taxon>
        <taxon>Pezizomycotina</taxon>
        <taxon>Sordariomycetes</taxon>
        <taxon>Xylariomycetidae</taxon>
        <taxon>Xylariales</taxon>
        <taxon>Diatrypaceae</taxon>
        <taxon>Diatrype</taxon>
    </lineage>
</organism>
<feature type="compositionally biased region" description="Polar residues" evidence="2">
    <location>
        <begin position="377"/>
        <end position="386"/>
    </location>
</feature>
<dbReference type="InterPro" id="IPR036291">
    <property type="entry name" value="NAD(P)-bd_dom_sf"/>
</dbReference>
<dbReference type="GO" id="GO:0005737">
    <property type="term" value="C:cytoplasm"/>
    <property type="evidence" value="ECO:0007669"/>
    <property type="project" value="TreeGrafter"/>
</dbReference>
<dbReference type="AlphaFoldDB" id="A0AAN9V467"/>
<name>A0AAN9V467_9PEZI</name>
<dbReference type="InterPro" id="IPR003462">
    <property type="entry name" value="ODC_Mu_crystall"/>
</dbReference>
<dbReference type="Proteomes" id="UP001320420">
    <property type="component" value="Unassembled WGS sequence"/>
</dbReference>
<keyword evidence="4" id="KW-1185">Reference proteome</keyword>
<feature type="compositionally biased region" description="Basic and acidic residues" evidence="2">
    <location>
        <begin position="437"/>
        <end position="464"/>
    </location>
</feature>
<evidence type="ECO:0008006" key="5">
    <source>
        <dbReference type="Google" id="ProtNLM"/>
    </source>
</evidence>
<dbReference type="FunFam" id="3.40.50.720:FF:000577">
    <property type="entry name" value="Proline utilization protein PrnX, putative"/>
    <property type="match status" value="1"/>
</dbReference>
<feature type="region of interest" description="Disordered" evidence="2">
    <location>
        <begin position="377"/>
        <end position="464"/>
    </location>
</feature>
<evidence type="ECO:0000256" key="1">
    <source>
        <dbReference type="ARBA" id="ARBA00008903"/>
    </source>
</evidence>
<accession>A0AAN9V467</accession>
<sequence>MSLAILTDDQIRALLESLSHEEAETLLHKLRRALHDYSTGQQHIDAGLVHQPERTVIHSEVTGRRTLFMPSVNVDGHAVKVVTLPGPDADPSLPAAKPTGSMTLYGSNGSPIGFLHAKTLTAFRTALASACLLERRKTVRTLTVFGSGLQAYWHIRLALMLRGHTIRRVHIINRRFSENAKDILKKFHAVPQSVKEREGWESARFGLLTPGYGDYHRLLTEYLVSADVIFCCTPSTEDLFSAETLTDHHARLKGRLIVAVGSYTPQMHELPRELLLQATKSPGGGRHYHKHAIEGGVVVVDTLDGAMKEAGEIIDAGLQPTQLVELGELIMLRKLQQEGESPALTPAAESPVTESFDKLDISSGNSAMATALGASSSELGVGNTNDSRYSSSHNSRRSMSRSPGRLPRNGSGTSVRDFFHRRTASSQNSSASALAAADKDKEKEREKERDREREDREKEKEKREDHLVRWIRSGNVIYKGVGLGLMDLVVGLEVVRLAQQKGFGSVVENFSSSPTSP</sequence>
<dbReference type="EMBL" id="JAKJXP020000031">
    <property type="protein sequence ID" value="KAK7753173.1"/>
    <property type="molecule type" value="Genomic_DNA"/>
</dbReference>
<dbReference type="PANTHER" id="PTHR13812:SF19">
    <property type="entry name" value="KETIMINE REDUCTASE MU-CRYSTALLIN"/>
    <property type="match status" value="1"/>
</dbReference>